<protein>
    <submittedName>
        <fullName evidence="1">Uncharacterized protein</fullName>
    </submittedName>
</protein>
<dbReference type="Proteomes" id="UP001501585">
    <property type="component" value="Unassembled WGS sequence"/>
</dbReference>
<dbReference type="InterPro" id="IPR027417">
    <property type="entry name" value="P-loop_NTPase"/>
</dbReference>
<keyword evidence="2" id="KW-1185">Reference proteome</keyword>
<evidence type="ECO:0000313" key="1">
    <source>
        <dbReference type="EMBL" id="GAA1979512.1"/>
    </source>
</evidence>
<accession>A0ABN2S2X3</accession>
<dbReference type="Gene3D" id="3.40.50.300">
    <property type="entry name" value="P-loop containing nucleotide triphosphate hydrolases"/>
    <property type="match status" value="1"/>
</dbReference>
<comment type="caution">
    <text evidence="1">The sequence shown here is derived from an EMBL/GenBank/DDBJ whole genome shotgun (WGS) entry which is preliminary data.</text>
</comment>
<dbReference type="SUPFAM" id="SSF52540">
    <property type="entry name" value="P-loop containing nucleoside triphosphate hydrolases"/>
    <property type="match status" value="1"/>
</dbReference>
<dbReference type="EMBL" id="BAAAPC010000001">
    <property type="protein sequence ID" value="GAA1979512.1"/>
    <property type="molecule type" value="Genomic_DNA"/>
</dbReference>
<gene>
    <name evidence="1" type="ORF">GCM10009799_00810</name>
</gene>
<proteinExistence type="predicted"/>
<evidence type="ECO:0000313" key="2">
    <source>
        <dbReference type="Proteomes" id="UP001501585"/>
    </source>
</evidence>
<organism evidence="1 2">
    <name type="scientific">Nocardiopsis rhodophaea</name>
    <dbReference type="NCBI Taxonomy" id="280238"/>
    <lineage>
        <taxon>Bacteria</taxon>
        <taxon>Bacillati</taxon>
        <taxon>Actinomycetota</taxon>
        <taxon>Actinomycetes</taxon>
        <taxon>Streptosporangiales</taxon>
        <taxon>Nocardiopsidaceae</taxon>
        <taxon>Nocardiopsis</taxon>
    </lineage>
</organism>
<name>A0ABN2S2X3_9ACTN</name>
<sequence>MALLEDAVADRQQRAERYAGRVRAHTPSVDDPFDVVVLDEVAFLTAYHPDRDLRRRAESAMATLTSQGRSVGFTVLAALQEPRKSVMNLRNLFPDKIALCLDEASQVDMVLGSDARDRGADAHLIDPDMPGTALVRLVGSKIPSRVRAAYVSDTDIDHMTGNYDSSAGSSAQEDTAA</sequence>
<reference evidence="1 2" key="1">
    <citation type="journal article" date="2019" name="Int. J. Syst. Evol. Microbiol.">
        <title>The Global Catalogue of Microorganisms (GCM) 10K type strain sequencing project: providing services to taxonomists for standard genome sequencing and annotation.</title>
        <authorList>
            <consortium name="The Broad Institute Genomics Platform"/>
            <consortium name="The Broad Institute Genome Sequencing Center for Infectious Disease"/>
            <person name="Wu L."/>
            <person name="Ma J."/>
        </authorList>
    </citation>
    <scope>NUCLEOTIDE SEQUENCE [LARGE SCALE GENOMIC DNA]</scope>
    <source>
        <strain evidence="1 2">JCM 15313</strain>
    </source>
</reference>